<feature type="transmembrane region" description="Helical" evidence="1">
    <location>
        <begin position="160"/>
        <end position="179"/>
    </location>
</feature>
<sequence length="184" mass="18413">MRLTSLLDPIAGALLALRGISPVQWALRGTGTAATVAAAALALSGPGLAAMHLGVVLVGLVCLTALAAQWLDPDTDLGMLAPTAVVIALAVRADLDVVLAGSTGLLLLAGHASFALAAVMPAHGALDRDALRLALRALTGVLVLTLVGGVLVVLLAQVQLGPWAVVVAAVAVVVLWIAVMPRGR</sequence>
<keyword evidence="1" id="KW-0472">Membrane</keyword>
<dbReference type="RefSeq" id="WP_126984707.1">
    <property type="nucleotide sequence ID" value="NZ_ML133851.1"/>
</dbReference>
<organism evidence="2 3">
    <name type="scientific">Brachybacterium paraconglomeratum</name>
    <dbReference type="NCBI Taxonomy" id="173362"/>
    <lineage>
        <taxon>Bacteria</taxon>
        <taxon>Bacillati</taxon>
        <taxon>Actinomycetota</taxon>
        <taxon>Actinomycetes</taxon>
        <taxon>Micrococcales</taxon>
        <taxon>Dermabacteraceae</taxon>
        <taxon>Brachybacterium</taxon>
    </lineage>
</organism>
<reference evidence="2 3" key="1">
    <citation type="submission" date="2018-07" db="EMBL/GenBank/DDBJ databases">
        <title>Brachybacteriurn paraconglorneratum KCTC 9916.</title>
        <authorList>
            <person name="Li Y."/>
        </authorList>
    </citation>
    <scope>NUCLEOTIDE SEQUENCE [LARGE SCALE GENOMIC DNA]</scope>
    <source>
        <strain evidence="2 3">KCTC 9916</strain>
    </source>
</reference>
<evidence type="ECO:0000313" key="3">
    <source>
        <dbReference type="Proteomes" id="UP000274327"/>
    </source>
</evidence>
<gene>
    <name evidence="2" type="ORF">DS079_02740</name>
</gene>
<dbReference type="AlphaFoldDB" id="A0A3R8RT79"/>
<feature type="transmembrane region" description="Helical" evidence="1">
    <location>
        <begin position="48"/>
        <end position="68"/>
    </location>
</feature>
<keyword evidence="3" id="KW-1185">Reference proteome</keyword>
<protein>
    <submittedName>
        <fullName evidence="2">Uncharacterized protein</fullName>
    </submittedName>
</protein>
<dbReference type="EMBL" id="QOCI01000001">
    <property type="protein sequence ID" value="RRR20331.1"/>
    <property type="molecule type" value="Genomic_DNA"/>
</dbReference>
<accession>A0A3R8RT79</accession>
<keyword evidence="1" id="KW-0812">Transmembrane</keyword>
<evidence type="ECO:0000256" key="1">
    <source>
        <dbReference type="SAM" id="Phobius"/>
    </source>
</evidence>
<evidence type="ECO:0000313" key="2">
    <source>
        <dbReference type="EMBL" id="RRR20331.1"/>
    </source>
</evidence>
<name>A0A3R8RT79_9MICO</name>
<keyword evidence="1" id="KW-1133">Transmembrane helix</keyword>
<dbReference type="Proteomes" id="UP000274327">
    <property type="component" value="Unassembled WGS sequence"/>
</dbReference>
<feature type="transmembrane region" description="Helical" evidence="1">
    <location>
        <begin position="133"/>
        <end position="154"/>
    </location>
</feature>
<feature type="transmembrane region" description="Helical" evidence="1">
    <location>
        <begin position="99"/>
        <end position="121"/>
    </location>
</feature>
<dbReference type="GeneID" id="78119946"/>
<proteinExistence type="predicted"/>
<comment type="caution">
    <text evidence="2">The sequence shown here is derived from an EMBL/GenBank/DDBJ whole genome shotgun (WGS) entry which is preliminary data.</text>
</comment>